<protein>
    <recommendedName>
        <fullName evidence="1">citrate lyase holo-[acyl-carrier protein] synthase</fullName>
        <ecNumber evidence="1">2.7.7.61</ecNumber>
    </recommendedName>
</protein>
<dbReference type="Pfam" id="PF03802">
    <property type="entry name" value="CitX"/>
    <property type="match status" value="1"/>
</dbReference>
<dbReference type="EC" id="2.7.7.61" evidence="1"/>
<comment type="caution">
    <text evidence="5">The sequence shown here is derived from an EMBL/GenBank/DDBJ whole genome shotgun (WGS) entry which is preliminary data.</text>
</comment>
<dbReference type="AlphaFoldDB" id="A0AAW5WW23"/>
<proteinExistence type="predicted"/>
<evidence type="ECO:0000256" key="2">
    <source>
        <dbReference type="ARBA" id="ARBA00022679"/>
    </source>
</evidence>
<dbReference type="EMBL" id="JAKHEY010000001">
    <property type="protein sequence ID" value="MCZ9677726.1"/>
    <property type="molecule type" value="Genomic_DNA"/>
</dbReference>
<evidence type="ECO:0000256" key="4">
    <source>
        <dbReference type="ARBA" id="ARBA00048574"/>
    </source>
</evidence>
<dbReference type="GO" id="GO:0051191">
    <property type="term" value="P:prosthetic group biosynthetic process"/>
    <property type="evidence" value="ECO:0007669"/>
    <property type="project" value="InterPro"/>
</dbReference>
<dbReference type="GO" id="GO:0050519">
    <property type="term" value="F:holo-citrate lyase synthase activity"/>
    <property type="evidence" value="ECO:0007669"/>
    <property type="project" value="UniProtKB-EC"/>
</dbReference>
<dbReference type="GO" id="GO:0016829">
    <property type="term" value="F:lyase activity"/>
    <property type="evidence" value="ECO:0007669"/>
    <property type="project" value="UniProtKB-KW"/>
</dbReference>
<sequence>MKRWKVSKMNIFKIGEPVTILDVLTDKDQRVELQNRLVLENKPWTIIGAKLNIPGPIKNNLVIEKFFKRELISFEKNAPFLLKLKENWLEKKTGPEYFYLAMDKPINVKKYCIKFEQTNQATRLFDLDVHYFEKGQVKDLSRNQLGISGRSCFICGSPAKECARARKHSVKQLQEEVSKLINQDI</sequence>
<keyword evidence="5" id="KW-0456">Lyase</keyword>
<accession>A0AAW5WW23</accession>
<evidence type="ECO:0000256" key="1">
    <source>
        <dbReference type="ARBA" id="ARBA00012524"/>
    </source>
</evidence>
<dbReference type="InterPro" id="IPR005551">
    <property type="entry name" value="CitX"/>
</dbReference>
<evidence type="ECO:0000313" key="6">
    <source>
        <dbReference type="Proteomes" id="UP001211566"/>
    </source>
</evidence>
<comment type="catalytic activity">
    <reaction evidence="4">
        <text>apo-[citrate lyase ACP] + 2'-(5''-triphospho-alpha-D-ribosyl)-3'-dephospho-CoA = holo-[citrate lyase ACP] + diphosphate</text>
        <dbReference type="Rhea" id="RHEA:16333"/>
        <dbReference type="Rhea" id="RHEA-COMP:10157"/>
        <dbReference type="Rhea" id="RHEA-COMP:10158"/>
        <dbReference type="ChEBI" id="CHEBI:29999"/>
        <dbReference type="ChEBI" id="CHEBI:33019"/>
        <dbReference type="ChEBI" id="CHEBI:61378"/>
        <dbReference type="ChEBI" id="CHEBI:82683"/>
        <dbReference type="EC" id="2.7.7.61"/>
    </reaction>
</comment>
<name>A0AAW5WW23_9LACO</name>
<evidence type="ECO:0000256" key="3">
    <source>
        <dbReference type="ARBA" id="ARBA00022695"/>
    </source>
</evidence>
<evidence type="ECO:0000313" key="5">
    <source>
        <dbReference type="EMBL" id="MCZ9677726.1"/>
    </source>
</evidence>
<organism evidence="5 6">
    <name type="scientific">Lactobacillus mulieris</name>
    <dbReference type="NCBI Taxonomy" id="2508708"/>
    <lineage>
        <taxon>Bacteria</taxon>
        <taxon>Bacillati</taxon>
        <taxon>Bacillota</taxon>
        <taxon>Bacilli</taxon>
        <taxon>Lactobacillales</taxon>
        <taxon>Lactobacillaceae</taxon>
        <taxon>Lactobacillus</taxon>
    </lineage>
</organism>
<dbReference type="Proteomes" id="UP001211566">
    <property type="component" value="Unassembled WGS sequence"/>
</dbReference>
<keyword evidence="2 5" id="KW-0808">Transferase</keyword>
<reference evidence="5" key="1">
    <citation type="submission" date="2022-01" db="EMBL/GenBank/DDBJ databases">
        <title>STING isolate genome collection.</title>
        <authorList>
            <person name="France M."/>
            <person name="Rutt L."/>
            <person name="Humphrys M."/>
            <person name="Ravel J."/>
        </authorList>
    </citation>
    <scope>NUCLEOTIDE SEQUENCE</scope>
    <source>
        <strain evidence="5">C0081E5</strain>
    </source>
</reference>
<dbReference type="RefSeq" id="WP_269255494.1">
    <property type="nucleotide sequence ID" value="NZ_JAKHEY010000001.1"/>
</dbReference>
<dbReference type="NCBIfam" id="TIGR03124">
    <property type="entry name" value="citrate_citX"/>
    <property type="match status" value="1"/>
</dbReference>
<keyword evidence="3 5" id="KW-0548">Nucleotidyltransferase</keyword>
<gene>
    <name evidence="5" type="primary">citX</name>
    <name evidence="5" type="ORF">L2Z99_01340</name>
</gene>